<dbReference type="Gene3D" id="1.10.340.30">
    <property type="entry name" value="Hypothetical protein, domain 2"/>
    <property type="match status" value="1"/>
</dbReference>
<dbReference type="GO" id="GO:0032259">
    <property type="term" value="P:methylation"/>
    <property type="evidence" value="ECO:0007669"/>
    <property type="project" value="UniProtKB-KW"/>
</dbReference>
<dbReference type="SMART" id="SM00342">
    <property type="entry name" value="HTH_ARAC"/>
    <property type="match status" value="1"/>
</dbReference>
<dbReference type="InterPro" id="IPR011257">
    <property type="entry name" value="DNA_glycosylase"/>
</dbReference>
<comment type="caution">
    <text evidence="15">The sequence shown here is derived from an EMBL/GenBank/DDBJ whole genome shotgun (WGS) entry which is preliminary data.</text>
</comment>
<dbReference type="InterPro" id="IPR018062">
    <property type="entry name" value="HTH_AraC-typ_CS"/>
</dbReference>
<dbReference type="GO" id="GO:0006307">
    <property type="term" value="P:DNA alkylation repair"/>
    <property type="evidence" value="ECO:0007669"/>
    <property type="project" value="TreeGrafter"/>
</dbReference>
<reference evidence="15 16" key="1">
    <citation type="submission" date="2018-02" db="EMBL/GenBank/DDBJ databases">
        <title>Comparative genomes isolates from brazilian mangrove.</title>
        <authorList>
            <person name="Araujo J.E."/>
            <person name="Taketani R.G."/>
            <person name="Silva M.C.P."/>
            <person name="Loureco M.V."/>
            <person name="Andreote F.D."/>
        </authorList>
    </citation>
    <scope>NUCLEOTIDE SEQUENCE [LARGE SCALE GENOMIC DNA]</scope>
    <source>
        <strain evidence="15 16">Nap-Phe MGV</strain>
    </source>
</reference>
<dbReference type="Gene3D" id="3.30.310.20">
    <property type="entry name" value="DNA-3-methyladenine glycosylase AlkA, N-terminal domain"/>
    <property type="match status" value="1"/>
</dbReference>
<accession>A0A2S8GIY3</accession>
<dbReference type="InterPro" id="IPR035451">
    <property type="entry name" value="Ada-like_dom_sf"/>
</dbReference>
<feature type="domain" description="HTH araC/xylS-type" evidence="14">
    <location>
        <begin position="86"/>
        <end position="184"/>
    </location>
</feature>
<evidence type="ECO:0000256" key="10">
    <source>
        <dbReference type="ARBA" id="ARBA00023125"/>
    </source>
</evidence>
<dbReference type="InterPro" id="IPR037046">
    <property type="entry name" value="AlkA_N_sf"/>
</dbReference>
<dbReference type="PANTHER" id="PTHR43003">
    <property type="entry name" value="DNA-3-METHYLADENINE GLYCOSYLASE"/>
    <property type="match status" value="1"/>
</dbReference>
<evidence type="ECO:0000313" key="15">
    <source>
        <dbReference type="EMBL" id="PQO44399.1"/>
    </source>
</evidence>
<evidence type="ECO:0000313" key="16">
    <source>
        <dbReference type="Proteomes" id="UP000237819"/>
    </source>
</evidence>
<keyword evidence="7" id="KW-0227">DNA damage</keyword>
<evidence type="ECO:0000256" key="2">
    <source>
        <dbReference type="ARBA" id="ARBA00001947"/>
    </source>
</evidence>
<dbReference type="EC" id="3.2.2.21" evidence="3"/>
<dbReference type="GO" id="GO:0006285">
    <property type="term" value="P:base-excision repair, AP site formation"/>
    <property type="evidence" value="ECO:0007669"/>
    <property type="project" value="TreeGrafter"/>
</dbReference>
<dbReference type="SUPFAM" id="SSF55945">
    <property type="entry name" value="TATA-box binding protein-like"/>
    <property type="match status" value="1"/>
</dbReference>
<evidence type="ECO:0000256" key="7">
    <source>
        <dbReference type="ARBA" id="ARBA00022763"/>
    </source>
</evidence>
<dbReference type="InterPro" id="IPR009057">
    <property type="entry name" value="Homeodomain-like_sf"/>
</dbReference>
<comment type="catalytic activity">
    <reaction evidence="1">
        <text>Hydrolysis of alkylated DNA, releasing 3-methyladenine, 3-methylguanine, 7-methylguanine and 7-methyladenine.</text>
        <dbReference type="EC" id="3.2.2.21"/>
    </reaction>
</comment>
<evidence type="ECO:0000256" key="11">
    <source>
        <dbReference type="ARBA" id="ARBA00023159"/>
    </source>
</evidence>
<dbReference type="GO" id="GO:0003700">
    <property type="term" value="F:DNA-binding transcription factor activity"/>
    <property type="evidence" value="ECO:0007669"/>
    <property type="project" value="InterPro"/>
</dbReference>
<dbReference type="Proteomes" id="UP000237819">
    <property type="component" value="Unassembled WGS sequence"/>
</dbReference>
<proteinExistence type="predicted"/>
<dbReference type="OrthoDB" id="9783680at2"/>
<dbReference type="Gene3D" id="1.10.10.60">
    <property type="entry name" value="Homeodomain-like"/>
    <property type="match status" value="1"/>
</dbReference>
<dbReference type="SUPFAM" id="SSF57884">
    <property type="entry name" value="Ada DNA repair protein, N-terminal domain (N-Ada 10)"/>
    <property type="match status" value="1"/>
</dbReference>
<dbReference type="SMART" id="SM01009">
    <property type="entry name" value="AlkA_N"/>
    <property type="match status" value="1"/>
</dbReference>
<dbReference type="GO" id="GO:0043916">
    <property type="term" value="F:DNA-7-methylguanine glycosylase activity"/>
    <property type="evidence" value="ECO:0007669"/>
    <property type="project" value="TreeGrafter"/>
</dbReference>
<dbReference type="AlphaFoldDB" id="A0A2S8GIY3"/>
<dbReference type="SUPFAM" id="SSF46689">
    <property type="entry name" value="Homeodomain-like"/>
    <property type="match status" value="1"/>
</dbReference>
<evidence type="ECO:0000256" key="9">
    <source>
        <dbReference type="ARBA" id="ARBA00023015"/>
    </source>
</evidence>
<keyword evidence="13" id="KW-0234">DNA repair</keyword>
<dbReference type="PANTHER" id="PTHR43003:SF13">
    <property type="entry name" value="DNA-3-METHYLADENINE GLYCOSYLASE 2"/>
    <property type="match status" value="1"/>
</dbReference>
<sequence length="498" mass="55278">MDLNPEACYRALLARDERHDGRFFTCVTTTRIYCRPVCPARPPKQENCLFVPSAAAAQELGFRPCLRCRPEKAPESWTGGAATTVNRALRSIEEGTLDLGNVADLAEQVGVGDRQLRRLFQQELGASPLAVAQTRRVLLALQLLQQTDLSMIDVALASGFQSVRRFNETFQKLYDRPPGELRRQRRRAAVQSSALTLLLPYRRPYDWEAMLRFLSERAIRGMEHVADGVYSRTIELDGAAGTLQVADAPEESALKATIEFPQLRSLPQIIARVRAMFDLNADIGAITTALSQDPVLAPLVAARPGLRVPGAWDRFELTVRAILGQHISVKGARFIAETLVAYFGAQSLKTENQALSLLFPPPARWQREEIERFRMTKARAAAIAHLAALVNGDPRYFEQLGRQASAVDQLQALPGIGQWTAQYVAMRALRASDAFPAADVGLQRALAVDGVRPTEKQLLAQAENWRPWRAYAAMHLWTSDALARPSRSRKRIAHATAT</sequence>
<evidence type="ECO:0000256" key="1">
    <source>
        <dbReference type="ARBA" id="ARBA00000086"/>
    </source>
</evidence>
<dbReference type="Pfam" id="PF12833">
    <property type="entry name" value="HTH_18"/>
    <property type="match status" value="1"/>
</dbReference>
<dbReference type="PROSITE" id="PS00041">
    <property type="entry name" value="HTH_ARAC_FAMILY_1"/>
    <property type="match status" value="1"/>
</dbReference>
<dbReference type="GO" id="GO:0032131">
    <property type="term" value="F:alkylated DNA binding"/>
    <property type="evidence" value="ECO:0007669"/>
    <property type="project" value="TreeGrafter"/>
</dbReference>
<evidence type="ECO:0000259" key="14">
    <source>
        <dbReference type="PROSITE" id="PS01124"/>
    </source>
</evidence>
<evidence type="ECO:0000256" key="3">
    <source>
        <dbReference type="ARBA" id="ARBA00012000"/>
    </source>
</evidence>
<gene>
    <name evidence="15" type="ORF">C5Y93_20090</name>
</gene>
<dbReference type="SUPFAM" id="SSF48150">
    <property type="entry name" value="DNA-glycosylase"/>
    <property type="match status" value="1"/>
</dbReference>
<dbReference type="InterPro" id="IPR023170">
    <property type="entry name" value="HhH_base_excis_C"/>
</dbReference>
<dbReference type="GO" id="GO:0008270">
    <property type="term" value="F:zinc ion binding"/>
    <property type="evidence" value="ECO:0007669"/>
    <property type="project" value="InterPro"/>
</dbReference>
<protein>
    <recommendedName>
        <fullName evidence="3">DNA-3-methyladenine glycosylase II</fullName>
        <ecNumber evidence="3">3.2.2.21</ecNumber>
    </recommendedName>
</protein>
<keyword evidence="11" id="KW-0010">Activator</keyword>
<dbReference type="GO" id="GO:0008725">
    <property type="term" value="F:DNA-3-methyladenine glycosylase activity"/>
    <property type="evidence" value="ECO:0007669"/>
    <property type="project" value="TreeGrafter"/>
</dbReference>
<keyword evidence="10" id="KW-0238">DNA-binding</keyword>
<keyword evidence="4" id="KW-0489">Methyltransferase</keyword>
<comment type="cofactor">
    <cofactor evidence="2">
        <name>Zn(2+)</name>
        <dbReference type="ChEBI" id="CHEBI:29105"/>
    </cofactor>
</comment>
<dbReference type="Gene3D" id="3.40.10.10">
    <property type="entry name" value="DNA Methylphosphotriester Repair Domain"/>
    <property type="match status" value="1"/>
</dbReference>
<dbReference type="Pfam" id="PF06029">
    <property type="entry name" value="AlkA_N"/>
    <property type="match status" value="1"/>
</dbReference>
<name>A0A2S8GIY3_9BACT</name>
<evidence type="ECO:0000256" key="4">
    <source>
        <dbReference type="ARBA" id="ARBA00022603"/>
    </source>
</evidence>
<evidence type="ECO:0000256" key="13">
    <source>
        <dbReference type="ARBA" id="ARBA00023204"/>
    </source>
</evidence>
<dbReference type="GO" id="GO:0008168">
    <property type="term" value="F:methyltransferase activity"/>
    <property type="evidence" value="ECO:0007669"/>
    <property type="project" value="UniProtKB-KW"/>
</dbReference>
<dbReference type="InterPro" id="IPR003265">
    <property type="entry name" value="HhH-GPD_domain"/>
</dbReference>
<dbReference type="InterPro" id="IPR018060">
    <property type="entry name" value="HTH_AraC"/>
</dbReference>
<evidence type="ECO:0000256" key="6">
    <source>
        <dbReference type="ARBA" id="ARBA00022723"/>
    </source>
</evidence>
<dbReference type="EMBL" id="PUHZ01000020">
    <property type="protein sequence ID" value="PQO44399.1"/>
    <property type="molecule type" value="Genomic_DNA"/>
</dbReference>
<evidence type="ECO:0000256" key="5">
    <source>
        <dbReference type="ARBA" id="ARBA00022679"/>
    </source>
</evidence>
<keyword evidence="6" id="KW-0479">Metal-binding</keyword>
<evidence type="ECO:0000256" key="8">
    <source>
        <dbReference type="ARBA" id="ARBA00022833"/>
    </source>
</evidence>
<dbReference type="SMART" id="SM00478">
    <property type="entry name" value="ENDO3c"/>
    <property type="match status" value="1"/>
</dbReference>
<keyword evidence="12" id="KW-0804">Transcription</keyword>
<keyword evidence="9" id="KW-0805">Transcription regulation</keyword>
<dbReference type="InterPro" id="IPR051912">
    <property type="entry name" value="Alkylbase_DNA_Glycosylase/TA"/>
</dbReference>
<organism evidence="15 16">
    <name type="scientific">Blastopirellula marina</name>
    <dbReference type="NCBI Taxonomy" id="124"/>
    <lineage>
        <taxon>Bacteria</taxon>
        <taxon>Pseudomonadati</taxon>
        <taxon>Planctomycetota</taxon>
        <taxon>Planctomycetia</taxon>
        <taxon>Pirellulales</taxon>
        <taxon>Pirellulaceae</taxon>
        <taxon>Blastopirellula</taxon>
    </lineage>
</organism>
<dbReference type="Pfam" id="PF02805">
    <property type="entry name" value="Ada_Zn_binding"/>
    <property type="match status" value="1"/>
</dbReference>
<keyword evidence="5" id="KW-0808">Transferase</keyword>
<dbReference type="GO" id="GO:0005737">
    <property type="term" value="C:cytoplasm"/>
    <property type="evidence" value="ECO:0007669"/>
    <property type="project" value="TreeGrafter"/>
</dbReference>
<dbReference type="GO" id="GO:0032993">
    <property type="term" value="C:protein-DNA complex"/>
    <property type="evidence" value="ECO:0007669"/>
    <property type="project" value="TreeGrafter"/>
</dbReference>
<dbReference type="InterPro" id="IPR004026">
    <property type="entry name" value="Ada_DNA_repair_Zn-bd"/>
</dbReference>
<dbReference type="Gene3D" id="1.10.1670.10">
    <property type="entry name" value="Helix-hairpin-Helix base-excision DNA repair enzymes (C-terminal)"/>
    <property type="match status" value="1"/>
</dbReference>
<dbReference type="GO" id="GO:0043565">
    <property type="term" value="F:sequence-specific DNA binding"/>
    <property type="evidence" value="ECO:0007669"/>
    <property type="project" value="InterPro"/>
</dbReference>
<keyword evidence="8" id="KW-0862">Zinc</keyword>
<dbReference type="InterPro" id="IPR010316">
    <property type="entry name" value="AlkA_N"/>
</dbReference>
<dbReference type="PROSITE" id="PS01124">
    <property type="entry name" value="HTH_ARAC_FAMILY_2"/>
    <property type="match status" value="1"/>
</dbReference>
<evidence type="ECO:0000256" key="12">
    <source>
        <dbReference type="ARBA" id="ARBA00023163"/>
    </source>
</evidence>